<dbReference type="Gene3D" id="3.40.50.1360">
    <property type="match status" value="1"/>
</dbReference>
<dbReference type="InterPro" id="IPR005900">
    <property type="entry name" value="6-phosphogluconolactonase_DevB"/>
</dbReference>
<organism evidence="10">
    <name type="scientific">Verticillium alfalfae (strain VaMs.102 / ATCC MYA-4576 / FGSC 10136)</name>
    <name type="common">Verticillium wilt of alfalfa</name>
    <name type="synonym">Verticillium albo-atrum</name>
    <dbReference type="NCBI Taxonomy" id="526221"/>
    <lineage>
        <taxon>Eukaryota</taxon>
        <taxon>Fungi</taxon>
        <taxon>Dikarya</taxon>
        <taxon>Ascomycota</taxon>
        <taxon>Pezizomycotina</taxon>
        <taxon>Sordariomycetes</taxon>
        <taxon>Hypocreomycetidae</taxon>
        <taxon>Glomerellales</taxon>
        <taxon>Plectosphaerellaceae</taxon>
        <taxon>Verticillium</taxon>
    </lineage>
</organism>
<reference evidence="10" key="1">
    <citation type="journal article" date="2011" name="PLoS Pathog.">
        <title>Comparative genomics yields insights into niche adaptation of plant vascular wilt pathogens.</title>
        <authorList>
            <person name="Klosterman S.J."/>
            <person name="Subbarao K.V."/>
            <person name="Kang S."/>
            <person name="Veronese P."/>
            <person name="Gold S.E."/>
            <person name="Thomma B.P.H.J."/>
            <person name="Chen Z."/>
            <person name="Henrissat B."/>
            <person name="Lee Y.-H."/>
            <person name="Park J."/>
            <person name="Garcia-Pedrajas M.D."/>
            <person name="Barbara D.J."/>
            <person name="Anchieta A."/>
            <person name="de Jonge R."/>
            <person name="Santhanam P."/>
            <person name="Maruthachalam K."/>
            <person name="Atallah Z."/>
            <person name="Amyotte S.G."/>
            <person name="Paz Z."/>
            <person name="Inderbitzin P."/>
            <person name="Hayes R.J."/>
            <person name="Heiman D.I."/>
            <person name="Young S."/>
            <person name="Zeng Q."/>
            <person name="Engels R."/>
            <person name="Galagan J."/>
            <person name="Cuomo C.A."/>
            <person name="Dobinson K.F."/>
            <person name="Ma L.-J."/>
        </authorList>
    </citation>
    <scope>NUCLEOTIDE SEQUENCE [LARGE SCALE GENOMIC DNA]</scope>
    <source>
        <strain evidence="10">VaMs.102 / ATCC MYA-4576 / FGSC 10136</strain>
    </source>
</reference>
<keyword evidence="5 6" id="KW-0378">Hydrolase</keyword>
<dbReference type="EMBL" id="DS985226">
    <property type="protein sequence ID" value="EEY22743.1"/>
    <property type="molecule type" value="Genomic_DNA"/>
</dbReference>
<dbReference type="InterPro" id="IPR006148">
    <property type="entry name" value="Glc/Gal-6P_isomerase"/>
</dbReference>
<dbReference type="CDD" id="cd01400">
    <property type="entry name" value="6PGL"/>
    <property type="match status" value="1"/>
</dbReference>
<dbReference type="GO" id="GO:0005975">
    <property type="term" value="P:carbohydrate metabolic process"/>
    <property type="evidence" value="ECO:0007669"/>
    <property type="project" value="UniProtKB-UniRule"/>
</dbReference>
<dbReference type="InterPro" id="IPR037171">
    <property type="entry name" value="NagB/RpiA_transferase-like"/>
</dbReference>
<dbReference type="Pfam" id="PF01182">
    <property type="entry name" value="Glucosamine_iso"/>
    <property type="match status" value="1"/>
</dbReference>
<feature type="compositionally biased region" description="Polar residues" evidence="7">
    <location>
        <begin position="284"/>
        <end position="295"/>
    </location>
</feature>
<dbReference type="STRING" id="526221.C9SVC8"/>
<dbReference type="GeneID" id="9534446"/>
<dbReference type="RefSeq" id="XP_003001057.1">
    <property type="nucleotide sequence ID" value="XM_003001011.1"/>
</dbReference>
<dbReference type="OMA" id="IAMSQST"/>
<dbReference type="HOGENOM" id="CLU_053947_2_0_1"/>
<dbReference type="GO" id="GO:0017057">
    <property type="term" value="F:6-phosphogluconolactonase activity"/>
    <property type="evidence" value="ECO:0007669"/>
    <property type="project" value="UniProtKB-UniRule"/>
</dbReference>
<sequence>MGKQANLYAFPDVGALAPALRSYVIQAQNAGLNRHDVFKVAVSGGSLPKTLAQALLAPSSGSDDVVEFSKWEIFFADERAVPLDHEDSNYALLKSELLDKIPTDQGQPKVHPIDVTHLDDTQELADQYEQTLVTSFASRDSVRLPIFDLLLLGCGPDGHTCSLFPGHDLLRETSAWVSPIEDSPKPPPKRVTLTLPVVTHAVKVAFVATAVQEEDYEANLRREQRSALAPSSTRAPAIAPAGSSTMPPSRALPSRGEASCRVDPWPRRRRGVVSTRTKSKTQDTHGSSAWHSLPD</sequence>
<comment type="catalytic activity">
    <reaction evidence="1 6">
        <text>6-phospho-D-glucono-1,5-lactone + H2O = 6-phospho-D-gluconate + H(+)</text>
        <dbReference type="Rhea" id="RHEA:12556"/>
        <dbReference type="ChEBI" id="CHEBI:15377"/>
        <dbReference type="ChEBI" id="CHEBI:15378"/>
        <dbReference type="ChEBI" id="CHEBI:57955"/>
        <dbReference type="ChEBI" id="CHEBI:58759"/>
        <dbReference type="EC" id="3.1.1.31"/>
    </reaction>
</comment>
<feature type="region of interest" description="Disordered" evidence="7">
    <location>
        <begin position="222"/>
        <end position="295"/>
    </location>
</feature>
<dbReference type="FunFam" id="3.40.50.1360:FF:000005">
    <property type="entry name" value="6-phosphogluconolactonase"/>
    <property type="match status" value="1"/>
</dbReference>
<dbReference type="UniPathway" id="UPA00115">
    <property type="reaction ID" value="UER00409"/>
</dbReference>
<evidence type="ECO:0000256" key="7">
    <source>
        <dbReference type="SAM" id="MobiDB-lite"/>
    </source>
</evidence>
<evidence type="ECO:0000313" key="9">
    <source>
        <dbReference type="EMBL" id="EEY22743.1"/>
    </source>
</evidence>
<evidence type="ECO:0000256" key="6">
    <source>
        <dbReference type="RuleBase" id="RU365095"/>
    </source>
</evidence>
<dbReference type="EC" id="3.1.1.31" evidence="4 6"/>
<dbReference type="KEGG" id="val:VDBG_08853"/>
<evidence type="ECO:0000256" key="2">
    <source>
        <dbReference type="ARBA" id="ARBA00004961"/>
    </source>
</evidence>
<dbReference type="PANTHER" id="PTHR11054:SF0">
    <property type="entry name" value="6-PHOSPHOGLUCONOLACTONASE"/>
    <property type="match status" value="1"/>
</dbReference>
<comment type="function">
    <text evidence="6">Hydrolysis of 6-phosphogluconolactone to 6-phosphogluconate.</text>
</comment>
<accession>C9SVC8</accession>
<evidence type="ECO:0000259" key="8">
    <source>
        <dbReference type="Pfam" id="PF01182"/>
    </source>
</evidence>
<dbReference type="GO" id="GO:0006098">
    <property type="term" value="P:pentose-phosphate shunt"/>
    <property type="evidence" value="ECO:0007669"/>
    <property type="project" value="UniProtKB-UniPathway"/>
</dbReference>
<name>C9SVC8_VERA1</name>
<evidence type="ECO:0000256" key="5">
    <source>
        <dbReference type="ARBA" id="ARBA00022801"/>
    </source>
</evidence>
<evidence type="ECO:0000256" key="4">
    <source>
        <dbReference type="ARBA" id="ARBA00013198"/>
    </source>
</evidence>
<dbReference type="eggNOG" id="KOG3147">
    <property type="taxonomic scope" value="Eukaryota"/>
</dbReference>
<dbReference type="AlphaFoldDB" id="C9SVC8"/>
<protein>
    <recommendedName>
        <fullName evidence="4 6">6-phosphogluconolactonase</fullName>
        <shortName evidence="6">6PGL</shortName>
        <ecNumber evidence="4 6">3.1.1.31</ecNumber>
    </recommendedName>
</protein>
<evidence type="ECO:0000313" key="10">
    <source>
        <dbReference type="Proteomes" id="UP000008698"/>
    </source>
</evidence>
<dbReference type="InterPro" id="IPR039104">
    <property type="entry name" value="6PGL"/>
</dbReference>
<comment type="pathway">
    <text evidence="2 6">Carbohydrate degradation; pentose phosphate pathway; D-ribulose 5-phosphate from D-glucose 6-phosphate (oxidative stage): step 2/3.</text>
</comment>
<evidence type="ECO:0000256" key="1">
    <source>
        <dbReference type="ARBA" id="ARBA00000832"/>
    </source>
</evidence>
<gene>
    <name evidence="9" type="ORF">VDBG_08853</name>
</gene>
<proteinExistence type="inferred from homology"/>
<comment type="similarity">
    <text evidence="3 6">Belongs to the glucosamine/galactosamine-6-phosphate isomerase family. 6-phosphogluconolactonase subfamily.</text>
</comment>
<dbReference type="OrthoDB" id="432544at2759"/>
<dbReference type="SUPFAM" id="SSF100950">
    <property type="entry name" value="NagB/RpiA/CoA transferase-like"/>
    <property type="match status" value="1"/>
</dbReference>
<dbReference type="PANTHER" id="PTHR11054">
    <property type="entry name" value="6-PHOSPHOGLUCONOLACTONASE"/>
    <property type="match status" value="1"/>
</dbReference>
<dbReference type="Proteomes" id="UP000008698">
    <property type="component" value="Unassembled WGS sequence"/>
</dbReference>
<evidence type="ECO:0000256" key="3">
    <source>
        <dbReference type="ARBA" id="ARBA00010662"/>
    </source>
</evidence>
<keyword evidence="10" id="KW-1185">Reference proteome</keyword>
<dbReference type="NCBIfam" id="TIGR01198">
    <property type="entry name" value="pgl"/>
    <property type="match status" value="1"/>
</dbReference>
<feature type="domain" description="Glucosamine/galactosamine-6-phosphate isomerase" evidence="8">
    <location>
        <begin position="13"/>
        <end position="231"/>
    </location>
</feature>